<sequence>MFLAYVYSLEYRGEWDDLFLKGEVVEQYDPITKVSRMEYKPVWPASGRDFCTLVLLRELAEGVFGVASEAVEHENCPDQRGLVRGEIIIGGFVVKELSSDPPSCLVTYLTRVDLKGNLPARLVNRVTASQPQAVAILRDKLEALYQADVQSSGQDMSPIQKEGVDLWVELMKAKEARNPRREQVGEREEKEALQDWSLVETHYSDTLQAATDMVDTLEASNISDSGEMFPITEENMQLPLVDRHHIDFRTLGSQAAANLLGEVLLASKVEISMSEELSELVAREREWSYQSIEKDVVILRKINPGEKINSFLGKGMIKAKPPAVWQAVRNHMTRHVYDRMLKKTKLIRQIDDQTKLVYLHHETTQCFVKQSRDFVLLAAERVEPERYVLAATSVEIPEIPPIKDIVRAKAYSSGWIIEPVLQNGQLYSMVSYLSQVDFGGVVPARLLNLVARRQPLCIAYLRDYLEKLEQ</sequence>
<proteinExistence type="predicted"/>
<organism evidence="2 3">
    <name type="scientific">Desmophyllum pertusum</name>
    <dbReference type="NCBI Taxonomy" id="174260"/>
    <lineage>
        <taxon>Eukaryota</taxon>
        <taxon>Metazoa</taxon>
        <taxon>Cnidaria</taxon>
        <taxon>Anthozoa</taxon>
        <taxon>Hexacorallia</taxon>
        <taxon>Scleractinia</taxon>
        <taxon>Caryophylliina</taxon>
        <taxon>Caryophylliidae</taxon>
        <taxon>Desmophyllum</taxon>
    </lineage>
</organism>
<dbReference type="Pfam" id="PF01852">
    <property type="entry name" value="START"/>
    <property type="match status" value="2"/>
</dbReference>
<dbReference type="SUPFAM" id="SSF55961">
    <property type="entry name" value="Bet v1-like"/>
    <property type="match status" value="2"/>
</dbReference>
<comment type="caution">
    <text evidence="2">The sequence shown here is derived from an EMBL/GenBank/DDBJ whole genome shotgun (WGS) entry which is preliminary data.</text>
</comment>
<feature type="domain" description="START" evidence="1">
    <location>
        <begin position="272"/>
        <end position="448"/>
    </location>
</feature>
<evidence type="ECO:0000313" key="3">
    <source>
        <dbReference type="Proteomes" id="UP001163046"/>
    </source>
</evidence>
<dbReference type="Gene3D" id="3.30.530.20">
    <property type="match status" value="2"/>
</dbReference>
<dbReference type="GO" id="GO:0008289">
    <property type="term" value="F:lipid binding"/>
    <property type="evidence" value="ECO:0007669"/>
    <property type="project" value="InterPro"/>
</dbReference>
<dbReference type="AlphaFoldDB" id="A0A9X0CMM9"/>
<dbReference type="GO" id="GO:0005737">
    <property type="term" value="C:cytoplasm"/>
    <property type="evidence" value="ECO:0007669"/>
    <property type="project" value="UniProtKB-ARBA"/>
</dbReference>
<evidence type="ECO:0000313" key="2">
    <source>
        <dbReference type="EMBL" id="KAJ7365516.1"/>
    </source>
</evidence>
<dbReference type="PROSITE" id="PS50848">
    <property type="entry name" value="START"/>
    <property type="match status" value="2"/>
</dbReference>
<dbReference type="PANTHER" id="PTHR19308">
    <property type="entry name" value="PHOSPHATIDYLCHOLINE TRANSFER PROTEIN"/>
    <property type="match status" value="1"/>
</dbReference>
<dbReference type="InterPro" id="IPR002913">
    <property type="entry name" value="START_lipid-bd_dom"/>
</dbReference>
<dbReference type="InterPro" id="IPR051213">
    <property type="entry name" value="START_lipid_transfer"/>
</dbReference>
<feature type="domain" description="START" evidence="1">
    <location>
        <begin position="1"/>
        <end position="124"/>
    </location>
</feature>
<dbReference type="OrthoDB" id="3176171at2759"/>
<reference evidence="2" key="1">
    <citation type="submission" date="2023-01" db="EMBL/GenBank/DDBJ databases">
        <title>Genome assembly of the deep-sea coral Lophelia pertusa.</title>
        <authorList>
            <person name="Herrera S."/>
            <person name="Cordes E."/>
        </authorList>
    </citation>
    <scope>NUCLEOTIDE SEQUENCE</scope>
    <source>
        <strain evidence="2">USNM1676648</strain>
        <tissue evidence="2">Polyp</tissue>
    </source>
</reference>
<dbReference type="CDD" id="cd00177">
    <property type="entry name" value="START"/>
    <property type="match status" value="1"/>
</dbReference>
<dbReference type="PANTHER" id="PTHR19308:SF14">
    <property type="entry name" value="START DOMAIN-CONTAINING PROTEIN"/>
    <property type="match status" value="1"/>
</dbReference>
<keyword evidence="3" id="KW-1185">Reference proteome</keyword>
<dbReference type="Proteomes" id="UP001163046">
    <property type="component" value="Unassembled WGS sequence"/>
</dbReference>
<evidence type="ECO:0000259" key="1">
    <source>
        <dbReference type="PROSITE" id="PS50848"/>
    </source>
</evidence>
<name>A0A9X0CMM9_9CNID</name>
<dbReference type="EMBL" id="MU827303">
    <property type="protein sequence ID" value="KAJ7365516.1"/>
    <property type="molecule type" value="Genomic_DNA"/>
</dbReference>
<gene>
    <name evidence="2" type="ORF">OS493_005625</name>
</gene>
<accession>A0A9X0CMM9</accession>
<dbReference type="InterPro" id="IPR023393">
    <property type="entry name" value="START-like_dom_sf"/>
</dbReference>
<protein>
    <recommendedName>
        <fullName evidence="1">START domain-containing protein</fullName>
    </recommendedName>
</protein>